<keyword evidence="9" id="KW-1185">Reference proteome</keyword>
<evidence type="ECO:0000256" key="6">
    <source>
        <dbReference type="SAM" id="MobiDB-lite"/>
    </source>
</evidence>
<dbReference type="SMART" id="SM00066">
    <property type="entry name" value="GAL4"/>
    <property type="match status" value="1"/>
</dbReference>
<feature type="region of interest" description="Disordered" evidence="6">
    <location>
        <begin position="130"/>
        <end position="165"/>
    </location>
</feature>
<comment type="caution">
    <text evidence="8">The sequence shown here is derived from an EMBL/GenBank/DDBJ whole genome shotgun (WGS) entry which is preliminary data.</text>
</comment>
<evidence type="ECO:0000313" key="8">
    <source>
        <dbReference type="EMBL" id="KAJ2690089.1"/>
    </source>
</evidence>
<dbReference type="OrthoDB" id="416217at2759"/>
<evidence type="ECO:0000256" key="1">
    <source>
        <dbReference type="ARBA" id="ARBA00004123"/>
    </source>
</evidence>
<feature type="region of interest" description="Disordered" evidence="6">
    <location>
        <begin position="231"/>
        <end position="254"/>
    </location>
</feature>
<dbReference type="GO" id="GO:0003677">
    <property type="term" value="F:DNA binding"/>
    <property type="evidence" value="ECO:0007669"/>
    <property type="project" value="InterPro"/>
</dbReference>
<evidence type="ECO:0000256" key="5">
    <source>
        <dbReference type="ARBA" id="ARBA00023242"/>
    </source>
</evidence>
<dbReference type="PRINTS" id="PR00755">
    <property type="entry name" value="AFLATOXINBRP"/>
</dbReference>
<dbReference type="InterPro" id="IPR007219">
    <property type="entry name" value="XnlR_reg_dom"/>
</dbReference>
<sequence length="849" mass="93999">MTAQSKGKSDLQNGDDSAEMPLLKTCVTCRSRKVKCGSEKPSCINCVKYGCDCVYQPSLRHMKTKAAGATVSGGSVAKGYRQRGRQGLLPATMKREDGLTQSQLMKPVVAMDRVGSGSPQLAQSNAFSLGPTLSPILRQGRPNGEPGGEPRVSSPLGGSSLGWRTLPPLTVRAQQGRPPVLTTLAGEFSGGLATPGISDIIRGLSLPSASNSTGTDLGNVVAADRTDRSESFAGSVSSLGSPSTTYSPSLVNPGVDPKQIEASLPTTMPDSLDNMLKAYFRYQYPSSGIVQEEFFWFRYRRHMLTPLIIYAMLAVAAWNLASDDDGERYANVHETFYRTAKQYVEDAMDEANLRSVQGVLVLANYEALVGRWGTMWMHTTMARRLAEGLIFRDTDFPWPGVQREAFDFEYQRVQRAYWHSLINDIWAAVLMDKQIGGIEIALPPKPTYDFTYRYIRIVGSEAAPGYSVSLGPGALQDPRWGNTAASGDLYLLVGAISNAAYLFHHASKAPLFETFIDYEMRLTKWYVDLPENVRLEDATIARFTATAQRADLGEVISTHMFWNFARLLLMKMGLVLSLHGDPSMLRNIYDNKAFYATDSRALQFYQSAMPILTPDKAASYDQWLFHFCRCMSLQSAQNVVNLLKLGERHGVHPGHFGAGLSLPLVQVVAVSLGLVHSPDAQVVQIAVDHLTTIIRTLLRLKHWFNTALLLLHLFVAMQDPLLELPRSSYVAAADAAGERQTRFGTIEASCPFPPAHLITELMRRLEMTFEEFVKETIRAVRMSSPTKNRIDPCISPLLRHLPEQPQMASEAADQEPEWFKYAPGYLRSAWKRLVRTYKSNTGATIARPT</sequence>
<keyword evidence="3" id="KW-0805">Transcription regulation</keyword>
<dbReference type="PANTHER" id="PTHR47338">
    <property type="entry name" value="ZN(II)2CYS6 TRANSCRIPTION FACTOR (EUROFUNG)-RELATED"/>
    <property type="match status" value="1"/>
</dbReference>
<dbReference type="CDD" id="cd12148">
    <property type="entry name" value="fungal_TF_MHR"/>
    <property type="match status" value="1"/>
</dbReference>
<dbReference type="CDD" id="cd00067">
    <property type="entry name" value="GAL4"/>
    <property type="match status" value="1"/>
</dbReference>
<dbReference type="Gene3D" id="4.10.240.10">
    <property type="entry name" value="Zn(2)-C6 fungal-type DNA-binding domain"/>
    <property type="match status" value="1"/>
</dbReference>
<dbReference type="Proteomes" id="UP001151516">
    <property type="component" value="Unassembled WGS sequence"/>
</dbReference>
<dbReference type="InterPro" id="IPR001138">
    <property type="entry name" value="Zn2Cys6_DnaBD"/>
</dbReference>
<gene>
    <name evidence="8" type="ORF">IWW39_001055</name>
</gene>
<evidence type="ECO:0000256" key="4">
    <source>
        <dbReference type="ARBA" id="ARBA00023163"/>
    </source>
</evidence>
<dbReference type="PROSITE" id="PS50048">
    <property type="entry name" value="ZN2_CY6_FUNGAL_2"/>
    <property type="match status" value="1"/>
</dbReference>
<proteinExistence type="predicted"/>
<feature type="domain" description="Zn(2)-C6 fungal-type" evidence="7">
    <location>
        <begin position="25"/>
        <end position="55"/>
    </location>
</feature>
<organism evidence="8 9">
    <name type="scientific">Coemansia spiralis</name>
    <dbReference type="NCBI Taxonomy" id="417178"/>
    <lineage>
        <taxon>Eukaryota</taxon>
        <taxon>Fungi</taxon>
        <taxon>Fungi incertae sedis</taxon>
        <taxon>Zoopagomycota</taxon>
        <taxon>Kickxellomycotina</taxon>
        <taxon>Kickxellomycetes</taxon>
        <taxon>Kickxellales</taxon>
        <taxon>Kickxellaceae</taxon>
        <taxon>Coemansia</taxon>
    </lineage>
</organism>
<dbReference type="GO" id="GO:0006351">
    <property type="term" value="P:DNA-templated transcription"/>
    <property type="evidence" value="ECO:0007669"/>
    <property type="project" value="InterPro"/>
</dbReference>
<keyword evidence="5" id="KW-0539">Nucleus</keyword>
<keyword evidence="2" id="KW-0479">Metal-binding</keyword>
<evidence type="ECO:0000256" key="3">
    <source>
        <dbReference type="ARBA" id="ARBA00023015"/>
    </source>
</evidence>
<dbReference type="Pfam" id="PF04082">
    <property type="entry name" value="Fungal_trans"/>
    <property type="match status" value="1"/>
</dbReference>
<evidence type="ECO:0000313" key="9">
    <source>
        <dbReference type="Proteomes" id="UP001151516"/>
    </source>
</evidence>
<reference evidence="8" key="1">
    <citation type="submission" date="2022-07" db="EMBL/GenBank/DDBJ databases">
        <title>Phylogenomic reconstructions and comparative analyses of Kickxellomycotina fungi.</title>
        <authorList>
            <person name="Reynolds N.K."/>
            <person name="Stajich J.E."/>
            <person name="Barry K."/>
            <person name="Grigoriev I.V."/>
            <person name="Crous P."/>
            <person name="Smith M.E."/>
        </authorList>
    </citation>
    <scope>NUCLEOTIDE SEQUENCE</scope>
    <source>
        <strain evidence="8">CBS 109367</strain>
    </source>
</reference>
<keyword evidence="4" id="KW-0804">Transcription</keyword>
<dbReference type="InterPro" id="IPR050815">
    <property type="entry name" value="TF_fung"/>
</dbReference>
<dbReference type="GO" id="GO:0005634">
    <property type="term" value="C:nucleus"/>
    <property type="evidence" value="ECO:0007669"/>
    <property type="project" value="UniProtKB-SubCell"/>
</dbReference>
<comment type="subcellular location">
    <subcellularLocation>
        <location evidence="1">Nucleus</location>
    </subcellularLocation>
</comment>
<dbReference type="PANTHER" id="PTHR47338:SF5">
    <property type="entry name" value="ZN(II)2CYS6 TRANSCRIPTION FACTOR (EUROFUNG)"/>
    <property type="match status" value="1"/>
</dbReference>
<dbReference type="GO" id="GO:0008270">
    <property type="term" value="F:zinc ion binding"/>
    <property type="evidence" value="ECO:0007669"/>
    <property type="project" value="InterPro"/>
</dbReference>
<dbReference type="SUPFAM" id="SSF57701">
    <property type="entry name" value="Zn2/Cys6 DNA-binding domain"/>
    <property type="match status" value="1"/>
</dbReference>
<evidence type="ECO:0000259" key="7">
    <source>
        <dbReference type="PROSITE" id="PS50048"/>
    </source>
</evidence>
<dbReference type="InterPro" id="IPR036864">
    <property type="entry name" value="Zn2-C6_fun-type_DNA-bd_sf"/>
</dbReference>
<dbReference type="PROSITE" id="PS00463">
    <property type="entry name" value="ZN2_CY6_FUNGAL_1"/>
    <property type="match status" value="1"/>
</dbReference>
<dbReference type="EMBL" id="JANBTX010000016">
    <property type="protein sequence ID" value="KAJ2690089.1"/>
    <property type="molecule type" value="Genomic_DNA"/>
</dbReference>
<dbReference type="Pfam" id="PF00172">
    <property type="entry name" value="Zn_clus"/>
    <property type="match status" value="1"/>
</dbReference>
<accession>A0A9W8GMN9</accession>
<dbReference type="AlphaFoldDB" id="A0A9W8GMN9"/>
<protein>
    <recommendedName>
        <fullName evidence="7">Zn(2)-C6 fungal-type domain-containing protein</fullName>
    </recommendedName>
</protein>
<dbReference type="GO" id="GO:0000981">
    <property type="term" value="F:DNA-binding transcription factor activity, RNA polymerase II-specific"/>
    <property type="evidence" value="ECO:0007669"/>
    <property type="project" value="InterPro"/>
</dbReference>
<feature type="compositionally biased region" description="Polar residues" evidence="6">
    <location>
        <begin position="232"/>
        <end position="250"/>
    </location>
</feature>
<evidence type="ECO:0000256" key="2">
    <source>
        <dbReference type="ARBA" id="ARBA00022723"/>
    </source>
</evidence>
<name>A0A9W8GMN9_9FUNG</name>